<protein>
    <recommendedName>
        <fullName evidence="4">DUF2145 domain-containing protein</fullName>
    </recommendedName>
</protein>
<evidence type="ECO:0000313" key="3">
    <source>
        <dbReference type="Proteomes" id="UP000199603"/>
    </source>
</evidence>
<dbReference type="AlphaFoldDB" id="A0A1G6WJN3"/>
<evidence type="ECO:0000256" key="1">
    <source>
        <dbReference type="SAM" id="SignalP"/>
    </source>
</evidence>
<dbReference type="STRING" id="265719.SAMN04488509_1057"/>
<gene>
    <name evidence="2" type="ORF">SAMN04488509_1057</name>
</gene>
<dbReference type="InterPro" id="IPR014547">
    <property type="entry name" value="UCP028477"/>
</dbReference>
<dbReference type="RefSeq" id="WP_091242089.1">
    <property type="nucleotide sequence ID" value="NZ_FNAG01000005.1"/>
</dbReference>
<proteinExistence type="predicted"/>
<dbReference type="OrthoDB" id="6623995at2"/>
<organism evidence="2 3">
    <name type="scientific">Aquimonas voraii</name>
    <dbReference type="NCBI Taxonomy" id="265719"/>
    <lineage>
        <taxon>Bacteria</taxon>
        <taxon>Pseudomonadati</taxon>
        <taxon>Pseudomonadota</taxon>
        <taxon>Gammaproteobacteria</taxon>
        <taxon>Lysobacterales</taxon>
        <taxon>Lysobacteraceae</taxon>
        <taxon>Aquimonas</taxon>
    </lineage>
</organism>
<reference evidence="2 3" key="1">
    <citation type="submission" date="2016-10" db="EMBL/GenBank/DDBJ databases">
        <authorList>
            <person name="de Groot N.N."/>
        </authorList>
    </citation>
    <scope>NUCLEOTIDE SEQUENCE [LARGE SCALE GENOMIC DNA]</scope>
    <source>
        <strain evidence="2 3">DSM 16957</strain>
    </source>
</reference>
<dbReference type="Proteomes" id="UP000199603">
    <property type="component" value="Unassembled WGS sequence"/>
</dbReference>
<dbReference type="EMBL" id="FNAG01000005">
    <property type="protein sequence ID" value="SDD65457.1"/>
    <property type="molecule type" value="Genomic_DNA"/>
</dbReference>
<evidence type="ECO:0008006" key="4">
    <source>
        <dbReference type="Google" id="ProtNLM"/>
    </source>
</evidence>
<sequence length="270" mass="30036">MSALRWIRLWLCLCFALPAQAGRHCDAAELSPQQWAAAAESALTVAAALDASKAEVALLARAGTDLSKHGLHYSHVGFVLREHPQGRWTVVHLLNHCARGDSALFAEGLVNFFADDLHRQDARIVWLEPRFEQRLARLLQSPHIHALHEPRYNLIARPDSRRTQNSTAWVLELLAAAEYGAALDRRSAQAHALASGFVPDEVRIAYSKRIAGGLLADNLVFTDHPVATRLSGRYPVVTVRAILRFLESRELIKAQREWRGGIESERMGPA</sequence>
<feature type="signal peptide" evidence="1">
    <location>
        <begin position="1"/>
        <end position="21"/>
    </location>
</feature>
<keyword evidence="1" id="KW-0732">Signal</keyword>
<feature type="chain" id="PRO_5011455011" description="DUF2145 domain-containing protein" evidence="1">
    <location>
        <begin position="22"/>
        <end position="270"/>
    </location>
</feature>
<evidence type="ECO:0000313" key="2">
    <source>
        <dbReference type="EMBL" id="SDD65457.1"/>
    </source>
</evidence>
<accession>A0A1G6WJN3</accession>
<name>A0A1G6WJN3_9GAMM</name>
<keyword evidence="3" id="KW-1185">Reference proteome</keyword>
<dbReference type="Pfam" id="PF09916">
    <property type="entry name" value="DUF2145"/>
    <property type="match status" value="1"/>
</dbReference>